<gene>
    <name evidence="9" type="ORF">SAMN05421637_1600</name>
</gene>
<dbReference type="SUPFAM" id="SSF52540">
    <property type="entry name" value="P-loop containing nucleoside triphosphate hydrolases"/>
    <property type="match status" value="1"/>
</dbReference>
<accession>A0A1H6Y769</accession>
<dbReference type="InterPro" id="IPR013563">
    <property type="entry name" value="Oligopep_ABC_C"/>
</dbReference>
<evidence type="ECO:0000256" key="6">
    <source>
        <dbReference type="ARBA" id="ARBA00022840"/>
    </source>
</evidence>
<name>A0A1H6Y769_9MICO</name>
<dbReference type="AlphaFoldDB" id="A0A1H6Y769"/>
<dbReference type="InterPro" id="IPR050388">
    <property type="entry name" value="ABC_Ni/Peptide_Import"/>
</dbReference>
<dbReference type="InterPro" id="IPR027417">
    <property type="entry name" value="P-loop_NTPase"/>
</dbReference>
<evidence type="ECO:0000256" key="4">
    <source>
        <dbReference type="ARBA" id="ARBA00022475"/>
    </source>
</evidence>
<organism evidence="9 10">
    <name type="scientific">Demequina mangrovi</name>
    <dbReference type="NCBI Taxonomy" id="1043493"/>
    <lineage>
        <taxon>Bacteria</taxon>
        <taxon>Bacillati</taxon>
        <taxon>Actinomycetota</taxon>
        <taxon>Actinomycetes</taxon>
        <taxon>Micrococcales</taxon>
        <taxon>Demequinaceae</taxon>
        <taxon>Demequina</taxon>
    </lineage>
</organism>
<keyword evidence="7" id="KW-0472">Membrane</keyword>
<sequence>MTATIATTDALAVEDLTISYGDGTPVVSGVDLRVGPGEILGVIGESGCGKSSIGFAVLGLLPAVARVDAARLDVGSRPMGDADEDDWNQVRGRVASMVFQEPMSALNPCMRVGAQIAEVLLVHGLADKKAAHARALELLRLVQVPEPELRAKQFPHQMSGGMRQRIVIAMALAANPQLLVADEPTTALDVTVQAQILDLLDRMRRETGAGVLLISHDLGVIAQTCDRVVVMYAGEIVEEGEPGEVLANPSHSYTAALVASIPTTSSAPREDLPMIAGGVRDSDRATAGCRFAARCAFATEGCASPQTLVEVAPAHTARCWRSTELDLTTRTEATA</sequence>
<dbReference type="FunFam" id="3.40.50.300:FF:000016">
    <property type="entry name" value="Oligopeptide ABC transporter ATP-binding component"/>
    <property type="match status" value="1"/>
</dbReference>
<comment type="similarity">
    <text evidence="2">Belongs to the ABC transporter superfamily.</text>
</comment>
<dbReference type="GO" id="GO:0015833">
    <property type="term" value="P:peptide transport"/>
    <property type="evidence" value="ECO:0007669"/>
    <property type="project" value="InterPro"/>
</dbReference>
<dbReference type="Gene3D" id="3.40.50.300">
    <property type="entry name" value="P-loop containing nucleotide triphosphate hydrolases"/>
    <property type="match status" value="1"/>
</dbReference>
<comment type="subcellular location">
    <subcellularLocation>
        <location evidence="1">Cell membrane</location>
        <topology evidence="1">Peripheral membrane protein</topology>
    </subcellularLocation>
</comment>
<dbReference type="InterPro" id="IPR017871">
    <property type="entry name" value="ABC_transporter-like_CS"/>
</dbReference>
<dbReference type="CDD" id="cd03257">
    <property type="entry name" value="ABC_NikE_OppD_transporters"/>
    <property type="match status" value="1"/>
</dbReference>
<keyword evidence="4" id="KW-1003">Cell membrane</keyword>
<evidence type="ECO:0000256" key="1">
    <source>
        <dbReference type="ARBA" id="ARBA00004202"/>
    </source>
</evidence>
<dbReference type="OrthoDB" id="8481147at2"/>
<evidence type="ECO:0000256" key="7">
    <source>
        <dbReference type="ARBA" id="ARBA00023136"/>
    </source>
</evidence>
<dbReference type="SMART" id="SM00382">
    <property type="entry name" value="AAA"/>
    <property type="match status" value="1"/>
</dbReference>
<dbReference type="Pfam" id="PF00005">
    <property type="entry name" value="ABC_tran"/>
    <property type="match status" value="1"/>
</dbReference>
<dbReference type="GO" id="GO:0005886">
    <property type="term" value="C:plasma membrane"/>
    <property type="evidence" value="ECO:0007669"/>
    <property type="project" value="UniProtKB-SubCell"/>
</dbReference>
<dbReference type="GO" id="GO:0016887">
    <property type="term" value="F:ATP hydrolysis activity"/>
    <property type="evidence" value="ECO:0007669"/>
    <property type="project" value="InterPro"/>
</dbReference>
<evidence type="ECO:0000259" key="8">
    <source>
        <dbReference type="PROSITE" id="PS50893"/>
    </source>
</evidence>
<dbReference type="PROSITE" id="PS00211">
    <property type="entry name" value="ABC_TRANSPORTER_1"/>
    <property type="match status" value="1"/>
</dbReference>
<keyword evidence="3" id="KW-0813">Transport</keyword>
<dbReference type="NCBIfam" id="TIGR01727">
    <property type="entry name" value="oligo_HPY"/>
    <property type="match status" value="1"/>
</dbReference>
<proteinExistence type="inferred from homology"/>
<evidence type="ECO:0000313" key="9">
    <source>
        <dbReference type="EMBL" id="SEJ37101.1"/>
    </source>
</evidence>
<feature type="domain" description="ABC transporter" evidence="8">
    <location>
        <begin position="11"/>
        <end position="258"/>
    </location>
</feature>
<keyword evidence="5" id="KW-0547">Nucleotide-binding</keyword>
<dbReference type="RefSeq" id="WP_042213755.1">
    <property type="nucleotide sequence ID" value="NZ_BBLU01000004.1"/>
</dbReference>
<dbReference type="Pfam" id="PF08352">
    <property type="entry name" value="oligo_HPY"/>
    <property type="match status" value="1"/>
</dbReference>
<evidence type="ECO:0000256" key="2">
    <source>
        <dbReference type="ARBA" id="ARBA00005417"/>
    </source>
</evidence>
<keyword evidence="10" id="KW-1185">Reference proteome</keyword>
<dbReference type="GO" id="GO:0005524">
    <property type="term" value="F:ATP binding"/>
    <property type="evidence" value="ECO:0007669"/>
    <property type="project" value="UniProtKB-KW"/>
</dbReference>
<dbReference type="EMBL" id="FNZI01000003">
    <property type="protein sequence ID" value="SEJ37101.1"/>
    <property type="molecule type" value="Genomic_DNA"/>
</dbReference>
<dbReference type="PANTHER" id="PTHR43297">
    <property type="entry name" value="OLIGOPEPTIDE TRANSPORT ATP-BINDING PROTEIN APPD"/>
    <property type="match status" value="1"/>
</dbReference>
<evidence type="ECO:0000256" key="3">
    <source>
        <dbReference type="ARBA" id="ARBA00022448"/>
    </source>
</evidence>
<dbReference type="PROSITE" id="PS50893">
    <property type="entry name" value="ABC_TRANSPORTER_2"/>
    <property type="match status" value="1"/>
</dbReference>
<dbReference type="InterPro" id="IPR003439">
    <property type="entry name" value="ABC_transporter-like_ATP-bd"/>
</dbReference>
<reference evidence="10" key="1">
    <citation type="submission" date="2016-10" db="EMBL/GenBank/DDBJ databases">
        <authorList>
            <person name="Varghese N."/>
        </authorList>
    </citation>
    <scope>NUCLEOTIDE SEQUENCE [LARGE SCALE GENOMIC DNA]</scope>
    <source>
        <strain evidence="10">DSM 24868</strain>
    </source>
</reference>
<dbReference type="STRING" id="1043493.SAMN05421637_1600"/>
<protein>
    <submittedName>
        <fullName evidence="9">Peptide/nickel transport system ATP-binding protein</fullName>
    </submittedName>
</protein>
<dbReference type="PANTHER" id="PTHR43297:SF2">
    <property type="entry name" value="DIPEPTIDE TRANSPORT ATP-BINDING PROTEIN DPPD"/>
    <property type="match status" value="1"/>
</dbReference>
<evidence type="ECO:0000256" key="5">
    <source>
        <dbReference type="ARBA" id="ARBA00022741"/>
    </source>
</evidence>
<keyword evidence="6 9" id="KW-0067">ATP-binding</keyword>
<dbReference type="Proteomes" id="UP000183315">
    <property type="component" value="Unassembled WGS sequence"/>
</dbReference>
<evidence type="ECO:0000313" key="10">
    <source>
        <dbReference type="Proteomes" id="UP000183315"/>
    </source>
</evidence>
<dbReference type="InterPro" id="IPR003593">
    <property type="entry name" value="AAA+_ATPase"/>
</dbReference>
<dbReference type="eggNOG" id="COG0444">
    <property type="taxonomic scope" value="Bacteria"/>
</dbReference>